<gene>
    <name evidence="2" type="ORF">CK240_03305</name>
</gene>
<reference evidence="2 3" key="1">
    <citation type="submission" date="2017-09" db="EMBL/GenBank/DDBJ databases">
        <title>Paracoccus alkalisoli sp. nov., isolated from saline alkaline soil.</title>
        <authorList>
            <person name="Dong X."/>
            <person name="Zhang G."/>
        </authorList>
    </citation>
    <scope>NUCLEOTIDE SEQUENCE [LARGE SCALE GENOMIC DNA]</scope>
    <source>
        <strain evidence="2 3">WN007</strain>
    </source>
</reference>
<protein>
    <recommendedName>
        <fullName evidence="4">Acyloxyacyl hydrolase</fullName>
    </recommendedName>
</protein>
<evidence type="ECO:0000313" key="2">
    <source>
        <dbReference type="EMBL" id="PAU98229.1"/>
    </source>
</evidence>
<dbReference type="EMBL" id="NSJZ01000002">
    <property type="protein sequence ID" value="PAU98229.1"/>
    <property type="molecule type" value="Genomic_DNA"/>
</dbReference>
<name>A0A2A2GMS4_9RHOB</name>
<accession>A0A2A2GMS4</accession>
<evidence type="ECO:0008006" key="4">
    <source>
        <dbReference type="Google" id="ProtNLM"/>
    </source>
</evidence>
<keyword evidence="1" id="KW-0732">Signal</keyword>
<feature type="chain" id="PRO_5013013938" description="Acyloxyacyl hydrolase" evidence="1">
    <location>
        <begin position="26"/>
        <end position="209"/>
    </location>
</feature>
<comment type="caution">
    <text evidence="2">The sequence shown here is derived from an EMBL/GenBank/DDBJ whole genome shotgun (WGS) entry which is preliminary data.</text>
</comment>
<dbReference type="AlphaFoldDB" id="A0A2A2GMS4"/>
<organism evidence="2 3">
    <name type="scientific">Paracoccus salipaludis</name>
    <dbReference type="NCBI Taxonomy" id="2032623"/>
    <lineage>
        <taxon>Bacteria</taxon>
        <taxon>Pseudomonadati</taxon>
        <taxon>Pseudomonadota</taxon>
        <taxon>Alphaproteobacteria</taxon>
        <taxon>Rhodobacterales</taxon>
        <taxon>Paracoccaceae</taxon>
        <taxon>Paracoccus</taxon>
    </lineage>
</organism>
<proteinExistence type="predicted"/>
<dbReference type="RefSeq" id="WP_095638913.1">
    <property type="nucleotide sequence ID" value="NZ_NSJZ01000002.1"/>
</dbReference>
<dbReference type="Proteomes" id="UP000218023">
    <property type="component" value="Unassembled WGS sequence"/>
</dbReference>
<evidence type="ECO:0000313" key="3">
    <source>
        <dbReference type="Proteomes" id="UP000218023"/>
    </source>
</evidence>
<feature type="signal peptide" evidence="1">
    <location>
        <begin position="1"/>
        <end position="25"/>
    </location>
</feature>
<keyword evidence="3" id="KW-1185">Reference proteome</keyword>
<sequence>MAARGWRFLAATPAILLLAAAPAAADMRLLAPCDGDCAVAVYGGTYVENSMERILLTDPEPPWTWDYRDDHILALTLSRQVATLGRGFTVEAEVGLGKRFGRQSETEVWGAAYLRYRGFPWDRFLVTSVAVSTGLNYASDISDVERNRARDDTGDRLMHFFSPEITFALPEAPDREILFRLHHRSGVFGLVSDAWGGVQYGSIGIRYRF</sequence>
<evidence type="ECO:0000256" key="1">
    <source>
        <dbReference type="SAM" id="SignalP"/>
    </source>
</evidence>